<comment type="caution">
    <text evidence="3">The sequence shown here is derived from an EMBL/GenBank/DDBJ whole genome shotgun (WGS) entry which is preliminary data.</text>
</comment>
<dbReference type="Proteomes" id="UP000663852">
    <property type="component" value="Unassembled WGS sequence"/>
</dbReference>
<dbReference type="Gene3D" id="1.20.1070.10">
    <property type="entry name" value="Rhodopsin 7-helix transmembrane proteins"/>
    <property type="match status" value="1"/>
</dbReference>
<feature type="transmembrane region" description="Helical" evidence="1">
    <location>
        <begin position="210"/>
        <end position="234"/>
    </location>
</feature>
<reference evidence="3" key="1">
    <citation type="submission" date="2021-02" db="EMBL/GenBank/DDBJ databases">
        <authorList>
            <person name="Nowell W R."/>
        </authorList>
    </citation>
    <scope>NUCLEOTIDE SEQUENCE</scope>
</reference>
<accession>A0A814MKZ9</accession>
<organism evidence="3 4">
    <name type="scientific">Adineta ricciae</name>
    <name type="common">Rotifer</name>
    <dbReference type="NCBI Taxonomy" id="249248"/>
    <lineage>
        <taxon>Eukaryota</taxon>
        <taxon>Metazoa</taxon>
        <taxon>Spiralia</taxon>
        <taxon>Gnathifera</taxon>
        <taxon>Rotifera</taxon>
        <taxon>Eurotatoria</taxon>
        <taxon>Bdelloidea</taxon>
        <taxon>Adinetida</taxon>
        <taxon>Adinetidae</taxon>
        <taxon>Adineta</taxon>
    </lineage>
</organism>
<keyword evidence="1" id="KW-0812">Transmembrane</keyword>
<evidence type="ECO:0000313" key="4">
    <source>
        <dbReference type="Proteomes" id="UP000663852"/>
    </source>
</evidence>
<dbReference type="OrthoDB" id="10059691at2759"/>
<name>A0A814MKZ9_ADIRI</name>
<evidence type="ECO:0000313" key="3">
    <source>
        <dbReference type="EMBL" id="CAF1081204.1"/>
    </source>
</evidence>
<dbReference type="EMBL" id="CAJNOJ010000089">
    <property type="protein sequence ID" value="CAF1081204.1"/>
    <property type="molecule type" value="Genomic_DNA"/>
</dbReference>
<dbReference type="AlphaFoldDB" id="A0A814MKZ9"/>
<dbReference type="SUPFAM" id="SSF81321">
    <property type="entry name" value="Family A G protein-coupled receptor-like"/>
    <property type="match status" value="1"/>
</dbReference>
<sequence length="256" mass="29980">MFFIKFWFVVLTQINDTTNLSIHRAGCKVIEPFLKLLLYFDGWLNACVAIERAFHVYKGVKFNKQTSRTAARWIICILPICVLFTLLHEFIYRNVFSYEISKNETEVVKTRRYVWCVTGYSRPIQNYNTTILFVHLVGPFVANLFSALFIIFGVARQRSKAQNNQSVKVHIRIQFKEHKQLIISPVILLCLSIPRLAISLLPGCVNTSEYLWLYLSAYFISFMPSILIFVIFVAPSELYMKTFKTSLKKWRRQAHQ</sequence>
<feature type="transmembrane region" description="Helical" evidence="1">
    <location>
        <begin position="70"/>
        <end position="91"/>
    </location>
</feature>
<feature type="signal peptide" evidence="2">
    <location>
        <begin position="1"/>
        <end position="19"/>
    </location>
</feature>
<evidence type="ECO:0000256" key="1">
    <source>
        <dbReference type="SAM" id="Phobius"/>
    </source>
</evidence>
<keyword evidence="2" id="KW-0732">Signal</keyword>
<protein>
    <recommendedName>
        <fullName evidence="5">G-protein coupled receptors family 1 profile domain-containing protein</fullName>
    </recommendedName>
</protein>
<feature type="chain" id="PRO_5032934071" description="G-protein coupled receptors family 1 profile domain-containing protein" evidence="2">
    <location>
        <begin position="20"/>
        <end position="256"/>
    </location>
</feature>
<gene>
    <name evidence="3" type="ORF">EDS130_LOCUS18976</name>
</gene>
<feature type="transmembrane region" description="Helical" evidence="1">
    <location>
        <begin position="181"/>
        <end position="198"/>
    </location>
</feature>
<proteinExistence type="predicted"/>
<keyword evidence="1" id="KW-0472">Membrane</keyword>
<keyword evidence="1" id="KW-1133">Transmembrane helix</keyword>
<evidence type="ECO:0000256" key="2">
    <source>
        <dbReference type="SAM" id="SignalP"/>
    </source>
</evidence>
<feature type="transmembrane region" description="Helical" evidence="1">
    <location>
        <begin position="131"/>
        <end position="155"/>
    </location>
</feature>
<evidence type="ECO:0008006" key="5">
    <source>
        <dbReference type="Google" id="ProtNLM"/>
    </source>
</evidence>